<dbReference type="Proteomes" id="UP000325313">
    <property type="component" value="Unassembled WGS sequence"/>
</dbReference>
<evidence type="ECO:0000313" key="3">
    <source>
        <dbReference type="Proteomes" id="UP000324748"/>
    </source>
</evidence>
<proteinExistence type="predicted"/>
<accession>A0A5B0RHB1</accession>
<dbReference type="EMBL" id="VDEP01000203">
    <property type="protein sequence ID" value="KAA1124598.1"/>
    <property type="molecule type" value="Genomic_DNA"/>
</dbReference>
<dbReference type="OrthoDB" id="10479461at2759"/>
<keyword evidence="3" id="KW-1185">Reference proteome</keyword>
<organism evidence="2 4">
    <name type="scientific">Puccinia graminis f. sp. tritici</name>
    <dbReference type="NCBI Taxonomy" id="56615"/>
    <lineage>
        <taxon>Eukaryota</taxon>
        <taxon>Fungi</taxon>
        <taxon>Dikarya</taxon>
        <taxon>Basidiomycota</taxon>
        <taxon>Pucciniomycotina</taxon>
        <taxon>Pucciniomycetes</taxon>
        <taxon>Pucciniales</taxon>
        <taxon>Pucciniaceae</taxon>
        <taxon>Puccinia</taxon>
    </lineage>
</organism>
<name>A0A5B0RHB1_PUCGR</name>
<gene>
    <name evidence="1" type="ORF">PGT21_019814</name>
    <name evidence="2" type="ORF">PGTUg99_020185</name>
</gene>
<evidence type="ECO:0000313" key="4">
    <source>
        <dbReference type="Proteomes" id="UP000325313"/>
    </source>
</evidence>
<evidence type="ECO:0000313" key="2">
    <source>
        <dbReference type="EMBL" id="KAA1124598.1"/>
    </source>
</evidence>
<evidence type="ECO:0000313" key="1">
    <source>
        <dbReference type="EMBL" id="KAA1107607.1"/>
    </source>
</evidence>
<dbReference type="EMBL" id="VSWC01000029">
    <property type="protein sequence ID" value="KAA1107607.1"/>
    <property type="molecule type" value="Genomic_DNA"/>
</dbReference>
<dbReference type="AlphaFoldDB" id="A0A5B0RHB1"/>
<protein>
    <submittedName>
        <fullName evidence="2">Uncharacterized protein</fullName>
    </submittedName>
</protein>
<comment type="caution">
    <text evidence="2">The sequence shown here is derived from an EMBL/GenBank/DDBJ whole genome shotgun (WGS) entry which is preliminary data.</text>
</comment>
<reference evidence="3 4" key="1">
    <citation type="submission" date="2019-05" db="EMBL/GenBank/DDBJ databases">
        <title>Emergence of the Ug99 lineage of the wheat stem rust pathogen through somatic hybridization.</title>
        <authorList>
            <person name="Li F."/>
            <person name="Upadhyaya N.M."/>
            <person name="Sperschneider J."/>
            <person name="Matny O."/>
            <person name="Nguyen-Phuc H."/>
            <person name="Mago R."/>
            <person name="Raley C."/>
            <person name="Miller M.E."/>
            <person name="Silverstein K.A.T."/>
            <person name="Henningsen E."/>
            <person name="Hirsch C.D."/>
            <person name="Visser B."/>
            <person name="Pretorius Z.A."/>
            <person name="Steffenson B.J."/>
            <person name="Schwessinger B."/>
            <person name="Dodds P.N."/>
            <person name="Figueroa M."/>
        </authorList>
    </citation>
    <scope>NUCLEOTIDE SEQUENCE [LARGE SCALE GENOMIC DNA]</scope>
    <source>
        <strain evidence="1">21-0</strain>
        <strain evidence="2 4">Ug99</strain>
    </source>
</reference>
<dbReference type="Proteomes" id="UP000324748">
    <property type="component" value="Unassembled WGS sequence"/>
</dbReference>
<sequence length="388" mass="46189">MLNLGDFRIESNSYTFQNTKPKTSVKVSKPDHWFEKFPPQLFPSINSKKWNEFFDSYFNQVKKAINENKFDLYAKMSKGFVANESIKAFEYIFKSIAFMFERNFITRERIINLFQDDHILKISSLYAYYGNKKELPKSIGLIPTNYTGQWYWKFGFKFFQVLSPQDDLRINFELMIGNFYLEGLKFKGFHDCTEFYETFSRDKYYQIFKQGNSAPTTGNKVITSKHGKSEFQGDVDKLIGILLKTLNETKKMRRLAPHICEILDFLDKNISQGIVGESFKKLEEPQLIYFKYHMILLPSRIKYTMAVARKFNKASKKYKRIHNPQPMYEEYHQRIDDLSKEFAEKYSELSHYHNDILQRMKGVEKLSQMIFSETKQYLKISSKRLKLE</sequence>